<feature type="region of interest" description="Disordered" evidence="6">
    <location>
        <begin position="308"/>
        <end position="332"/>
    </location>
</feature>
<keyword evidence="1" id="KW-0479">Metal-binding</keyword>
<feature type="compositionally biased region" description="Basic and acidic residues" evidence="6">
    <location>
        <begin position="318"/>
        <end position="332"/>
    </location>
</feature>
<evidence type="ECO:0000313" key="8">
    <source>
        <dbReference type="EMBL" id="TNY18457.1"/>
    </source>
</evidence>
<dbReference type="STRING" id="5288.A0A5C5FNM0"/>
<evidence type="ECO:0000256" key="4">
    <source>
        <dbReference type="PROSITE-ProRule" id="PRU00146"/>
    </source>
</evidence>
<evidence type="ECO:0000256" key="3">
    <source>
        <dbReference type="ARBA" id="ARBA00022833"/>
    </source>
</evidence>
<dbReference type="InterPro" id="IPR019786">
    <property type="entry name" value="Zinc_finger_PHD-type_CS"/>
</dbReference>
<dbReference type="Proteomes" id="UP000311382">
    <property type="component" value="Unassembled WGS sequence"/>
</dbReference>
<name>A0A5C5FNM0_9BASI</name>
<feature type="compositionally biased region" description="Pro residues" evidence="6">
    <location>
        <begin position="63"/>
        <end position="73"/>
    </location>
</feature>
<feature type="compositionally biased region" description="Basic residues" evidence="6">
    <location>
        <begin position="136"/>
        <end position="160"/>
    </location>
</feature>
<feature type="compositionally biased region" description="Polar residues" evidence="6">
    <location>
        <begin position="51"/>
        <end position="60"/>
    </location>
</feature>
<dbReference type="SMART" id="SM00249">
    <property type="entry name" value="PHD"/>
    <property type="match status" value="1"/>
</dbReference>
<sequence length="651" mass="66864">MPQGQQQNLQEDLNFEENLGDIPEALYDPNNGAAAAAAAAAAAPLPGPQPHINNFPSVLSQAPPAPQFAPAPGIPVNMAPQNMPALPQPLNPDGSQPPPKRPRGRPRKVPGTENRSTPAAGAAGGAGAGADASGRGRPKARGRGRGRGGRGRGRGGKRARVSSDEEDYGPDLASSSDAEGEEDDAEKSVDLNQEVDDDFGGKVGPTTKFGRKISKPKSFVPTNKPTIQRKKRAPQVINLDANLMCEVCHLGHSPPENRLVICEACNKGWHQLCAIPPIEASVVDSILPWFCSDCDAKIAATKAPLDVSTGAEEWTTGKGEDKGAGKEGDKEAEYADEVKKEWLEGLPLHTLVGYILSVEKTFAPQLTSETGSSTSLPIWPLALPATLEEAKQARIREEAERAAALERQAEELAAAAAAAASAAATPSASEAGSTHLGFDPLPGDAPARTAASRRAEVEALAHAALQPPQHQGQPVAGPSGTAPQQQGYGSPAPPQQQHAQQQQQQQQRNAVPAFLRQPFQTVPALGDGSASPQAHAFAGASPTAAAAGGDIPVGGAAQQAARYAAYNPQAQAQAQAQQQPGGAVGGYGAYGAYGATAVQQQQQQQQQPQPGAYALYGAPLSANGVGGQGALGGYGTPQGGAGMGRDPSGGQ</sequence>
<dbReference type="InterPro" id="IPR013083">
    <property type="entry name" value="Znf_RING/FYVE/PHD"/>
</dbReference>
<dbReference type="InterPro" id="IPR011011">
    <property type="entry name" value="Znf_FYVE_PHD"/>
</dbReference>
<dbReference type="InterPro" id="IPR001965">
    <property type="entry name" value="Znf_PHD"/>
</dbReference>
<keyword evidence="5" id="KW-0175">Coiled coil</keyword>
<reference evidence="8 9" key="1">
    <citation type="submission" date="2019-03" db="EMBL/GenBank/DDBJ databases">
        <title>Rhodosporidium diobovatum UCD-FST 08-225 genome sequencing, assembly, and annotation.</title>
        <authorList>
            <person name="Fakankun I.U."/>
            <person name="Fristensky B."/>
            <person name="Levin D.B."/>
        </authorList>
    </citation>
    <scope>NUCLEOTIDE SEQUENCE [LARGE SCALE GENOMIC DNA]</scope>
    <source>
        <strain evidence="8 9">UCD-FST 08-225</strain>
    </source>
</reference>
<keyword evidence="3" id="KW-0862">Zinc</keyword>
<feature type="region of interest" description="Disordered" evidence="6">
    <location>
        <begin position="426"/>
        <end position="509"/>
    </location>
</feature>
<organism evidence="8 9">
    <name type="scientific">Rhodotorula diobovata</name>
    <dbReference type="NCBI Taxonomy" id="5288"/>
    <lineage>
        <taxon>Eukaryota</taxon>
        <taxon>Fungi</taxon>
        <taxon>Dikarya</taxon>
        <taxon>Basidiomycota</taxon>
        <taxon>Pucciniomycotina</taxon>
        <taxon>Microbotryomycetes</taxon>
        <taxon>Sporidiobolales</taxon>
        <taxon>Sporidiobolaceae</taxon>
        <taxon>Rhodotorula</taxon>
    </lineage>
</organism>
<dbReference type="OrthoDB" id="787137at2759"/>
<feature type="region of interest" description="Disordered" evidence="6">
    <location>
        <begin position="1"/>
        <end position="223"/>
    </location>
</feature>
<evidence type="ECO:0000256" key="5">
    <source>
        <dbReference type="SAM" id="Coils"/>
    </source>
</evidence>
<dbReference type="PROSITE" id="PS50016">
    <property type="entry name" value="ZF_PHD_2"/>
    <property type="match status" value="1"/>
</dbReference>
<dbReference type="AlphaFoldDB" id="A0A5C5FNM0"/>
<dbReference type="Pfam" id="PF00628">
    <property type="entry name" value="PHD"/>
    <property type="match status" value="1"/>
</dbReference>
<feature type="compositionally biased region" description="Polar residues" evidence="6">
    <location>
        <begin position="1"/>
        <end position="11"/>
    </location>
</feature>
<gene>
    <name evidence="8" type="ORF">DMC30DRAFT_426567</name>
</gene>
<dbReference type="Gene3D" id="3.30.40.10">
    <property type="entry name" value="Zinc/RING finger domain, C3HC4 (zinc finger)"/>
    <property type="match status" value="1"/>
</dbReference>
<evidence type="ECO:0000313" key="9">
    <source>
        <dbReference type="Proteomes" id="UP000311382"/>
    </source>
</evidence>
<dbReference type="EMBL" id="SOZI01000138">
    <property type="protein sequence ID" value="TNY18457.1"/>
    <property type="molecule type" value="Genomic_DNA"/>
</dbReference>
<dbReference type="GO" id="GO:0008270">
    <property type="term" value="F:zinc ion binding"/>
    <property type="evidence" value="ECO:0007669"/>
    <property type="project" value="UniProtKB-KW"/>
</dbReference>
<dbReference type="InterPro" id="IPR019787">
    <property type="entry name" value="Znf_PHD-finger"/>
</dbReference>
<evidence type="ECO:0000259" key="7">
    <source>
        <dbReference type="PROSITE" id="PS50016"/>
    </source>
</evidence>
<feature type="compositionally biased region" description="Low complexity" evidence="6">
    <location>
        <begin position="597"/>
        <end position="614"/>
    </location>
</feature>
<dbReference type="PROSITE" id="PS01359">
    <property type="entry name" value="ZF_PHD_1"/>
    <property type="match status" value="1"/>
</dbReference>
<feature type="compositionally biased region" description="Pro residues" evidence="6">
    <location>
        <begin position="86"/>
        <end position="99"/>
    </location>
</feature>
<accession>A0A5C5FNM0</accession>
<evidence type="ECO:0000256" key="1">
    <source>
        <dbReference type="ARBA" id="ARBA00022723"/>
    </source>
</evidence>
<keyword evidence="9" id="KW-1185">Reference proteome</keyword>
<dbReference type="SUPFAM" id="SSF57903">
    <property type="entry name" value="FYVE/PHD zinc finger"/>
    <property type="match status" value="1"/>
</dbReference>
<feature type="compositionally biased region" description="Low complexity" evidence="6">
    <location>
        <begin position="33"/>
        <end position="43"/>
    </location>
</feature>
<feature type="compositionally biased region" description="Low complexity" evidence="6">
    <location>
        <begin position="495"/>
        <end position="507"/>
    </location>
</feature>
<dbReference type="CDD" id="cd15502">
    <property type="entry name" value="PHD_Phf1p_Phf2p_like"/>
    <property type="match status" value="1"/>
</dbReference>
<feature type="region of interest" description="Disordered" evidence="6">
    <location>
        <begin position="597"/>
        <end position="651"/>
    </location>
</feature>
<feature type="domain" description="PHD-type" evidence="7">
    <location>
        <begin position="242"/>
        <end position="297"/>
    </location>
</feature>
<evidence type="ECO:0000256" key="6">
    <source>
        <dbReference type="SAM" id="MobiDB-lite"/>
    </source>
</evidence>
<keyword evidence="2 4" id="KW-0863">Zinc-finger</keyword>
<evidence type="ECO:0000256" key="2">
    <source>
        <dbReference type="ARBA" id="ARBA00022771"/>
    </source>
</evidence>
<comment type="caution">
    <text evidence="8">The sequence shown here is derived from an EMBL/GenBank/DDBJ whole genome shotgun (WGS) entry which is preliminary data.</text>
</comment>
<feature type="coiled-coil region" evidence="5">
    <location>
        <begin position="387"/>
        <end position="422"/>
    </location>
</feature>
<feature type="compositionally biased region" description="Gly residues" evidence="6">
    <location>
        <begin position="624"/>
        <end position="651"/>
    </location>
</feature>
<proteinExistence type="predicted"/>
<protein>
    <recommendedName>
        <fullName evidence="7">PHD-type domain-containing protein</fullName>
    </recommendedName>
</protein>